<reference evidence="3 5" key="2">
    <citation type="submission" date="2023-03" db="EMBL/GenBank/DDBJ databases">
        <title>Bacillus Genome Sequencing.</title>
        <authorList>
            <person name="Dunlap C."/>
        </authorList>
    </citation>
    <scope>NUCLEOTIDE SEQUENCE [LARGE SCALE GENOMIC DNA]</scope>
    <source>
        <strain evidence="3 5">NRS-38</strain>
    </source>
</reference>
<feature type="transmembrane region" description="Helical" evidence="1">
    <location>
        <begin position="237"/>
        <end position="255"/>
    </location>
</feature>
<dbReference type="EMBL" id="JARTLI010000005">
    <property type="protein sequence ID" value="MED5051381.1"/>
    <property type="molecule type" value="Genomic_DNA"/>
</dbReference>
<evidence type="ECO:0000256" key="1">
    <source>
        <dbReference type="SAM" id="Phobius"/>
    </source>
</evidence>
<dbReference type="EMBL" id="JAQOTG010000005">
    <property type="protein sequence ID" value="MDE8563785.1"/>
    <property type="molecule type" value="Genomic_DNA"/>
</dbReference>
<dbReference type="Proteomes" id="UP001213979">
    <property type="component" value="Unassembled WGS sequence"/>
</dbReference>
<feature type="transmembrane region" description="Helical" evidence="1">
    <location>
        <begin position="178"/>
        <end position="196"/>
    </location>
</feature>
<comment type="caution">
    <text evidence="3">The sequence shown here is derived from an EMBL/GenBank/DDBJ whole genome shotgun (WGS) entry which is preliminary data.</text>
</comment>
<sequence length="570" mass="66318">MLSKALWFNRSIWLQHFRNIGWIAIVHLLLLLAIVPLPIMMAYTNGKNQLDYLRGLKNVFDISAPFQGMLVFTIPVLLGIFLFRYMHVKQSADYMHSLPFRRESLFTQHMMLGGMILLVPLVFTALVVSVLCYWLPLDRIASADIVLWIAEVFLMEMFVFAVSVFVGMLTGISVLQGIFAYILFLFPAGIFVLVLTNMRYVLAGFAADYYLNANIEKIVPFIRFIELSMRDFSLQEAIGYLFLTGLCIVMALWMYRKRPSEAANQALAFPILRPVFLFGVPFCFMLVGGIYFREVMNGSFGWILFGYMVFSIIGFLVAEMVIEKTWRVFHKWKGYVYFLLPMLLVGTVLYFDLTGYEKRMPKLADIEKVYFGDSVSRFDIDTQQRENHSLIEQPNQFLSSKENIQNVYIFHEQLIANKPTLPSPFADTKRVVIGYVLKNGDRLIRVYDVPTDPYMPFYKQIIESNEYKQNYYFILREKEVAPIRQVTIMMGDERFKEIVLSDPKEISGFMEGLKNDLRQESAESILKNHESWGTIELLQSDGDIIYVTWKKTYANIEKWLSRQKLLPNHR</sequence>
<keyword evidence="1" id="KW-0472">Membrane</keyword>
<dbReference type="InterPro" id="IPR053046">
    <property type="entry name" value="ABC-5_transporter"/>
</dbReference>
<dbReference type="PANTHER" id="PTHR39177:SF1">
    <property type="entry name" value="ABC TRANSPORTER PERMEASE YTRC-RELATED"/>
    <property type="match status" value="1"/>
</dbReference>
<keyword evidence="1" id="KW-0812">Transmembrane</keyword>
<keyword evidence="1" id="KW-1133">Transmembrane helix</keyword>
<dbReference type="Proteomes" id="UP001339962">
    <property type="component" value="Unassembled WGS sequence"/>
</dbReference>
<protein>
    <submittedName>
        <fullName evidence="3">DUF6449 domain-containing protein</fullName>
    </submittedName>
</protein>
<evidence type="ECO:0000313" key="4">
    <source>
        <dbReference type="Proteomes" id="UP001213979"/>
    </source>
</evidence>
<feature type="transmembrane region" description="Helical" evidence="1">
    <location>
        <begin position="64"/>
        <end position="86"/>
    </location>
</feature>
<proteinExistence type="predicted"/>
<feature type="transmembrane region" description="Helical" evidence="1">
    <location>
        <begin position="299"/>
        <end position="322"/>
    </location>
</feature>
<feature type="transmembrane region" description="Helical" evidence="1">
    <location>
        <begin position="20"/>
        <end position="43"/>
    </location>
</feature>
<evidence type="ECO:0000313" key="2">
    <source>
        <dbReference type="EMBL" id="MDE8563785.1"/>
    </source>
</evidence>
<evidence type="ECO:0000313" key="5">
    <source>
        <dbReference type="Proteomes" id="UP001339962"/>
    </source>
</evidence>
<evidence type="ECO:0000313" key="3">
    <source>
        <dbReference type="EMBL" id="MED5051381.1"/>
    </source>
</evidence>
<feature type="transmembrane region" description="Helical" evidence="1">
    <location>
        <begin position="275"/>
        <end position="292"/>
    </location>
</feature>
<name>A0ABD5IVD0_9BACL</name>
<keyword evidence="4" id="KW-1185">Reference proteome</keyword>
<accession>A0ABD5IVD0</accession>
<feature type="transmembrane region" description="Helical" evidence="1">
    <location>
        <begin position="145"/>
        <end position="172"/>
    </location>
</feature>
<dbReference type="RefSeq" id="WP_066149032.1">
    <property type="nucleotide sequence ID" value="NZ_JAGUQN010000011.1"/>
</dbReference>
<feature type="transmembrane region" description="Helical" evidence="1">
    <location>
        <begin position="334"/>
        <end position="353"/>
    </location>
</feature>
<dbReference type="AlphaFoldDB" id="A0ABD5IVD0"/>
<feature type="transmembrane region" description="Helical" evidence="1">
    <location>
        <begin position="106"/>
        <end position="133"/>
    </location>
</feature>
<dbReference type="PANTHER" id="PTHR39177">
    <property type="entry name" value="ABC TRANSPORTER PERMEASE YTRC-RELATED"/>
    <property type="match status" value="1"/>
</dbReference>
<organism evidence="3 5">
    <name type="scientific">Anoxybacteroides rupiense</name>
    <dbReference type="NCBI Taxonomy" id="311460"/>
    <lineage>
        <taxon>Bacteria</taxon>
        <taxon>Bacillati</taxon>
        <taxon>Bacillota</taxon>
        <taxon>Bacilli</taxon>
        <taxon>Bacillales</taxon>
        <taxon>Anoxybacillaceae</taxon>
        <taxon>Anoxybacteroides</taxon>
    </lineage>
</organism>
<reference evidence="2 4" key="1">
    <citation type="submission" date="2023-01" db="EMBL/GenBank/DDBJ databases">
        <title>Genome-based reclassification of Anoxybacillus geothermalis as a later heterotypic synonym of Anoxybacillus rupiensis.</title>
        <authorList>
            <person name="Inan Bektas K."/>
            <person name="Canakci S."/>
            <person name="Belduz A.A."/>
            <person name="Guler H.H."/>
        </authorList>
    </citation>
    <scope>NUCLEOTIDE SEQUENCE [LARGE SCALE GENOMIC DNA]</scope>
    <source>
        <strain evidence="2 4">DSM 17127</strain>
    </source>
</reference>
<gene>
    <name evidence="3" type="ORF">P9850_05830</name>
    <name evidence="2" type="ORF">PNH38_07790</name>
</gene>